<evidence type="ECO:0000313" key="3">
    <source>
        <dbReference type="Proteomes" id="UP000544331"/>
    </source>
</evidence>
<dbReference type="AlphaFoldDB" id="A0A8H6D4N0"/>
<dbReference type="EMBL" id="JAAOAN010000580">
    <property type="protein sequence ID" value="KAF5703170.1"/>
    <property type="molecule type" value="Genomic_DNA"/>
</dbReference>
<name>A0A8H6D4N0_9HYPO</name>
<accession>A0A8H6D4N0</accession>
<organism evidence="2 3">
    <name type="scientific">Fusarium mundagurra</name>
    <dbReference type="NCBI Taxonomy" id="1567541"/>
    <lineage>
        <taxon>Eukaryota</taxon>
        <taxon>Fungi</taxon>
        <taxon>Dikarya</taxon>
        <taxon>Ascomycota</taxon>
        <taxon>Pezizomycotina</taxon>
        <taxon>Sordariomycetes</taxon>
        <taxon>Hypocreomycetidae</taxon>
        <taxon>Hypocreales</taxon>
        <taxon>Nectriaceae</taxon>
        <taxon>Fusarium</taxon>
        <taxon>Fusarium fujikuroi species complex</taxon>
    </lineage>
</organism>
<keyword evidence="3" id="KW-1185">Reference proteome</keyword>
<feature type="region of interest" description="Disordered" evidence="1">
    <location>
        <begin position="71"/>
        <end position="100"/>
    </location>
</feature>
<dbReference type="Proteomes" id="UP000544331">
    <property type="component" value="Unassembled WGS sequence"/>
</dbReference>
<sequence length="100" mass="10676">MESDLAELTGWKKSGTTWDALGVGGGTERIPQKAGMALAGGGWHPAESDGVSQRTLEFEDGQLQYTGWQKLEPPEIDQDVTEQAAEISGRQTLGSLGRTT</sequence>
<proteinExistence type="predicted"/>
<gene>
    <name evidence="2" type="ORF">FMUND_13137</name>
</gene>
<feature type="compositionally biased region" description="Polar residues" evidence="1">
    <location>
        <begin position="89"/>
        <end position="100"/>
    </location>
</feature>
<reference evidence="2 3" key="1">
    <citation type="submission" date="2020-05" db="EMBL/GenBank/DDBJ databases">
        <title>Identification and distribution of gene clusters putatively required for synthesis of sphingolipid metabolism inhibitors in phylogenetically diverse species of the filamentous fungus Fusarium.</title>
        <authorList>
            <person name="Kim H.-S."/>
            <person name="Busman M."/>
            <person name="Brown D.W."/>
            <person name="Divon H."/>
            <person name="Uhlig S."/>
            <person name="Proctor R.H."/>
        </authorList>
    </citation>
    <scope>NUCLEOTIDE SEQUENCE [LARGE SCALE GENOMIC DNA]</scope>
    <source>
        <strain evidence="2 3">NRRL 66235</strain>
    </source>
</reference>
<evidence type="ECO:0000313" key="2">
    <source>
        <dbReference type="EMBL" id="KAF5703170.1"/>
    </source>
</evidence>
<comment type="caution">
    <text evidence="2">The sequence shown here is derived from an EMBL/GenBank/DDBJ whole genome shotgun (WGS) entry which is preliminary data.</text>
</comment>
<evidence type="ECO:0000256" key="1">
    <source>
        <dbReference type="SAM" id="MobiDB-lite"/>
    </source>
</evidence>
<protein>
    <submittedName>
        <fullName evidence="2">Uncharacterized protein</fullName>
    </submittedName>
</protein>